<organism evidence="1 2">
    <name type="scientific">Penicillium frequentans</name>
    <dbReference type="NCBI Taxonomy" id="3151616"/>
    <lineage>
        <taxon>Eukaryota</taxon>
        <taxon>Fungi</taxon>
        <taxon>Dikarya</taxon>
        <taxon>Ascomycota</taxon>
        <taxon>Pezizomycotina</taxon>
        <taxon>Eurotiomycetes</taxon>
        <taxon>Eurotiomycetidae</taxon>
        <taxon>Eurotiales</taxon>
        <taxon>Aspergillaceae</taxon>
        <taxon>Penicillium</taxon>
    </lineage>
</organism>
<protein>
    <submittedName>
        <fullName evidence="1">Uncharacterized protein</fullName>
    </submittedName>
</protein>
<evidence type="ECO:0000313" key="1">
    <source>
        <dbReference type="EMBL" id="KAJ5552629.1"/>
    </source>
</evidence>
<evidence type="ECO:0000313" key="2">
    <source>
        <dbReference type="Proteomes" id="UP001220324"/>
    </source>
</evidence>
<dbReference type="EMBL" id="JAQIZZ010000002">
    <property type="protein sequence ID" value="KAJ5552629.1"/>
    <property type="molecule type" value="Genomic_DNA"/>
</dbReference>
<accession>A0AAD6D337</accession>
<gene>
    <name evidence="1" type="ORF">N7494_002007</name>
</gene>
<proteinExistence type="predicted"/>
<dbReference type="AlphaFoldDB" id="A0AAD6D337"/>
<comment type="caution">
    <text evidence="1">The sequence shown here is derived from an EMBL/GenBank/DDBJ whole genome shotgun (WGS) entry which is preliminary data.</text>
</comment>
<reference evidence="1 2" key="1">
    <citation type="journal article" date="2023" name="IMA Fungus">
        <title>Comparative genomic study of the Penicillium genus elucidates a diverse pangenome and 15 lateral gene transfer events.</title>
        <authorList>
            <person name="Petersen C."/>
            <person name="Sorensen T."/>
            <person name="Nielsen M.R."/>
            <person name="Sondergaard T.E."/>
            <person name="Sorensen J.L."/>
            <person name="Fitzpatrick D.A."/>
            <person name="Frisvad J.C."/>
            <person name="Nielsen K.L."/>
        </authorList>
    </citation>
    <scope>NUCLEOTIDE SEQUENCE [LARGE SCALE GENOMIC DNA]</scope>
    <source>
        <strain evidence="1 2">IBT 35679</strain>
    </source>
</reference>
<dbReference type="Proteomes" id="UP001220324">
    <property type="component" value="Unassembled WGS sequence"/>
</dbReference>
<name>A0AAD6D337_9EURO</name>
<sequence length="64" mass="7287">MSTISDLISDVAPSTSYTYRRFMKSRRLIPETVTLNDGSKAHWIGSSKSDIIILFFHGSFFTKK</sequence>
<keyword evidence="2" id="KW-1185">Reference proteome</keyword>